<gene>
    <name evidence="1" type="ORF">PTSG_05841</name>
</gene>
<dbReference type="Pfam" id="PF20180">
    <property type="entry name" value="UQCC2_CBP6"/>
    <property type="match status" value="1"/>
</dbReference>
<protein>
    <submittedName>
        <fullName evidence="1">Uncharacterized protein</fullName>
    </submittedName>
</protein>
<accession>F2UCY2</accession>
<proteinExistence type="predicted"/>
<dbReference type="GeneID" id="16073305"/>
<dbReference type="KEGG" id="sre:PTSG_05841"/>
<dbReference type="EMBL" id="GL832969">
    <property type="protein sequence ID" value="EGD74477.1"/>
    <property type="molecule type" value="Genomic_DNA"/>
</dbReference>
<dbReference type="Proteomes" id="UP000007799">
    <property type="component" value="Unassembled WGS sequence"/>
</dbReference>
<reference evidence="1" key="1">
    <citation type="submission" date="2009-08" db="EMBL/GenBank/DDBJ databases">
        <title>Annotation of Salpingoeca rosetta.</title>
        <authorList>
            <consortium name="The Broad Institute Genome Sequencing Platform"/>
            <person name="Russ C."/>
            <person name="Cuomo C."/>
            <person name="Burger G."/>
            <person name="Gray M.W."/>
            <person name="Holland P.W.H."/>
            <person name="King N."/>
            <person name="Lang F.B.F."/>
            <person name="Roger A.J."/>
            <person name="Ruiz-Trillo I."/>
            <person name="Young S.K."/>
            <person name="Zeng Q."/>
            <person name="Gargeya S."/>
            <person name="Alvarado L."/>
            <person name="Berlin A."/>
            <person name="Chapman S.B."/>
            <person name="Chen Z."/>
            <person name="Freedman E."/>
            <person name="Gellesch M."/>
            <person name="Goldberg J."/>
            <person name="Griggs A."/>
            <person name="Gujja S."/>
            <person name="Heilman E."/>
            <person name="Heiman D."/>
            <person name="Howarth C."/>
            <person name="Mehta T."/>
            <person name="Neiman D."/>
            <person name="Pearson M."/>
            <person name="Roberts A."/>
            <person name="Saif S."/>
            <person name="Shea T."/>
            <person name="Shenoy N."/>
            <person name="Sisk P."/>
            <person name="Stolte C."/>
            <person name="Sykes S."/>
            <person name="White J."/>
            <person name="Yandava C."/>
            <person name="Haas B."/>
            <person name="Nusbaum C."/>
            <person name="Birren B."/>
        </authorList>
    </citation>
    <scope>NUCLEOTIDE SEQUENCE [LARGE SCALE GENOMIC DNA]</scope>
    <source>
        <strain evidence="1">ATCC 50818</strain>
    </source>
</reference>
<dbReference type="InParanoid" id="F2UCY2"/>
<name>F2UCY2_SALR5</name>
<dbReference type="AlphaFoldDB" id="F2UCY2"/>
<evidence type="ECO:0000313" key="2">
    <source>
        <dbReference type="Proteomes" id="UP000007799"/>
    </source>
</evidence>
<dbReference type="RefSeq" id="XP_004992734.1">
    <property type="nucleotide sequence ID" value="XM_004992677.1"/>
</dbReference>
<keyword evidence="2" id="KW-1185">Reference proteome</keyword>
<organism evidence="2">
    <name type="scientific">Salpingoeca rosetta (strain ATCC 50818 / BSB-021)</name>
    <dbReference type="NCBI Taxonomy" id="946362"/>
    <lineage>
        <taxon>Eukaryota</taxon>
        <taxon>Choanoflagellata</taxon>
        <taxon>Craspedida</taxon>
        <taxon>Salpingoecidae</taxon>
        <taxon>Salpingoeca</taxon>
    </lineage>
</organism>
<evidence type="ECO:0000313" key="1">
    <source>
        <dbReference type="EMBL" id="EGD74477.1"/>
    </source>
</evidence>
<sequence length="118" mass="13407">MSNAAKTAKVLEALVARWPRIAGRDGRSIAEKLTSEYKTRMVKAASGEDAWAVKRELQAIEDLLEDKFSKEFPRQENTNFSGDLGRKWGYSQLSSDAQSEFNKEGFFARMMKRKRPAS</sequence>